<evidence type="ECO:0000313" key="2">
    <source>
        <dbReference type="EMBL" id="MBB6412765.1"/>
    </source>
</evidence>
<protein>
    <submittedName>
        <fullName evidence="2">TolB-like protein</fullName>
    </submittedName>
</protein>
<dbReference type="AlphaFoldDB" id="A0A841PWA1"/>
<keyword evidence="1" id="KW-1133">Transmembrane helix</keyword>
<sequence>MPLEVCRAQLGLILDSADFDATSRERRFLSHVVEEALSGRGDRIKAYSIAVEVFGRGEAFDPQTDPIVRIEAGHLRRALERYYLTSGQTDPILITIPKGGYVPVFSLRSPSALEAPPLPLVSEKPTAFPARRMPLPLALGGTVALLVAATLVLAWSWKSVRPIVPETPHVLVEPFDDLTGTGAATAIANGLKQEIVSQLSKFKDIVVMESAPKAGDASISMPRFVLAGSVGLSVDSFRLRVRLINMVNGSVLWADSYDGRIKVADVVKAQADVARNVSTSLAQTYGVIFQADANVHLDNPPDDWAAYSCTLSFYAYRVDLKPETRTSVRSCLEKAVARFPKYATAWALLSLVYIDDHRFQFPVDRAFSAAALERALAAARQAVALDPLNIRGRQAEMLALYFNKEIDASLRVGKQALAMNPNDTELMGEYGQRLAFAGEWHDGCALVEEARQKNPSALGYYEVDLALCSYFNRDYPQAAMWIKKSPVQSNPLYHMVAAAVLAEGGYKIEADREREWLDNNQPDLVQNLREAVSKRLTRSQDVEFFIGSLKKAGLAVAD</sequence>
<gene>
    <name evidence="2" type="ORF">HNQ71_005457</name>
</gene>
<dbReference type="InterPro" id="IPR011990">
    <property type="entry name" value="TPR-like_helical_dom_sf"/>
</dbReference>
<organism evidence="2 3">
    <name type="scientific">Mesorhizobium sangaii</name>
    <dbReference type="NCBI Taxonomy" id="505389"/>
    <lineage>
        <taxon>Bacteria</taxon>
        <taxon>Pseudomonadati</taxon>
        <taxon>Pseudomonadota</taxon>
        <taxon>Alphaproteobacteria</taxon>
        <taxon>Hyphomicrobiales</taxon>
        <taxon>Phyllobacteriaceae</taxon>
        <taxon>Mesorhizobium</taxon>
    </lineage>
</organism>
<dbReference type="Gene3D" id="1.25.40.10">
    <property type="entry name" value="Tetratricopeptide repeat domain"/>
    <property type="match status" value="1"/>
</dbReference>
<accession>A0A841PWA1</accession>
<feature type="transmembrane region" description="Helical" evidence="1">
    <location>
        <begin position="137"/>
        <end position="157"/>
    </location>
</feature>
<name>A0A841PWA1_9HYPH</name>
<dbReference type="RefSeq" id="WP_246462143.1">
    <property type="nucleotide sequence ID" value="NZ_JACHEF010000006.1"/>
</dbReference>
<keyword evidence="3" id="KW-1185">Reference proteome</keyword>
<evidence type="ECO:0000313" key="3">
    <source>
        <dbReference type="Proteomes" id="UP000556329"/>
    </source>
</evidence>
<dbReference type="EMBL" id="JACHEF010000006">
    <property type="protein sequence ID" value="MBB6412765.1"/>
    <property type="molecule type" value="Genomic_DNA"/>
</dbReference>
<dbReference type="SUPFAM" id="SSF48452">
    <property type="entry name" value="TPR-like"/>
    <property type="match status" value="1"/>
</dbReference>
<keyword evidence="1" id="KW-0472">Membrane</keyword>
<keyword evidence="1" id="KW-0812">Transmembrane</keyword>
<evidence type="ECO:0000256" key="1">
    <source>
        <dbReference type="SAM" id="Phobius"/>
    </source>
</evidence>
<comment type="caution">
    <text evidence="2">The sequence shown here is derived from an EMBL/GenBank/DDBJ whole genome shotgun (WGS) entry which is preliminary data.</text>
</comment>
<proteinExistence type="predicted"/>
<reference evidence="2 3" key="1">
    <citation type="submission" date="2020-08" db="EMBL/GenBank/DDBJ databases">
        <title>Genomic Encyclopedia of Type Strains, Phase IV (KMG-IV): sequencing the most valuable type-strain genomes for metagenomic binning, comparative biology and taxonomic classification.</title>
        <authorList>
            <person name="Goeker M."/>
        </authorList>
    </citation>
    <scope>NUCLEOTIDE SEQUENCE [LARGE SCALE GENOMIC DNA]</scope>
    <source>
        <strain evidence="2 3">DSM 100039</strain>
    </source>
</reference>
<dbReference type="Proteomes" id="UP000556329">
    <property type="component" value="Unassembled WGS sequence"/>
</dbReference>